<dbReference type="RefSeq" id="WP_006975755.1">
    <property type="nucleotide sequence ID" value="NZ_ABCS01000104.1"/>
</dbReference>
<proteinExistence type="predicted"/>
<reference evidence="2 3" key="1">
    <citation type="submission" date="2007-06" db="EMBL/GenBank/DDBJ databases">
        <authorList>
            <person name="Shimkets L."/>
            <person name="Ferriera S."/>
            <person name="Johnson J."/>
            <person name="Kravitz S."/>
            <person name="Beeson K."/>
            <person name="Sutton G."/>
            <person name="Rogers Y.-H."/>
            <person name="Friedman R."/>
            <person name="Frazier M."/>
            <person name="Venter J.C."/>
        </authorList>
    </citation>
    <scope>NUCLEOTIDE SEQUENCE [LARGE SCALE GENOMIC DNA]</scope>
    <source>
        <strain evidence="2 3">SIR-1</strain>
    </source>
</reference>
<keyword evidence="1" id="KW-0732">Signal</keyword>
<feature type="chain" id="PRO_5002693987" description="Lipoprotein" evidence="1">
    <location>
        <begin position="23"/>
        <end position="199"/>
    </location>
</feature>
<dbReference type="STRING" id="391625.PPSIR1_00345"/>
<organism evidence="2 3">
    <name type="scientific">Plesiocystis pacifica SIR-1</name>
    <dbReference type="NCBI Taxonomy" id="391625"/>
    <lineage>
        <taxon>Bacteria</taxon>
        <taxon>Pseudomonadati</taxon>
        <taxon>Myxococcota</taxon>
        <taxon>Polyangia</taxon>
        <taxon>Nannocystales</taxon>
        <taxon>Nannocystaceae</taxon>
        <taxon>Plesiocystis</taxon>
    </lineage>
</organism>
<dbReference type="AlphaFoldDB" id="A6GGB5"/>
<dbReference type="PROSITE" id="PS51257">
    <property type="entry name" value="PROKAR_LIPOPROTEIN"/>
    <property type="match status" value="1"/>
</dbReference>
<dbReference type="EMBL" id="ABCS01000104">
    <property type="protein sequence ID" value="EDM75089.1"/>
    <property type="molecule type" value="Genomic_DNA"/>
</dbReference>
<accession>A6GGB5</accession>
<evidence type="ECO:0000256" key="1">
    <source>
        <dbReference type="SAM" id="SignalP"/>
    </source>
</evidence>
<feature type="signal peptide" evidence="1">
    <location>
        <begin position="1"/>
        <end position="22"/>
    </location>
</feature>
<evidence type="ECO:0000313" key="3">
    <source>
        <dbReference type="Proteomes" id="UP000005801"/>
    </source>
</evidence>
<keyword evidence="3" id="KW-1185">Reference proteome</keyword>
<gene>
    <name evidence="2" type="ORF">PPSIR1_00345</name>
</gene>
<evidence type="ECO:0000313" key="2">
    <source>
        <dbReference type="EMBL" id="EDM75089.1"/>
    </source>
</evidence>
<protein>
    <recommendedName>
        <fullName evidence="4">Lipoprotein</fullName>
    </recommendedName>
</protein>
<name>A6GGB5_9BACT</name>
<evidence type="ECO:0008006" key="4">
    <source>
        <dbReference type="Google" id="ProtNLM"/>
    </source>
</evidence>
<dbReference type="Proteomes" id="UP000005801">
    <property type="component" value="Unassembled WGS sequence"/>
</dbReference>
<sequence length="199" mass="21529">MFTHHRPTLLALFLACTSIACAPEAEFADDFRGEAMPDWVLHDPVDDSELDSCLDYQAMRCAELSPEACALALGRERCTSTKSGVRIEDGFSPETQVEPKGWLGLGREDQTSSFADSPQALCETIEGVAFEECLALAELASLLEDEAPAMLEGGPGGGLGEIIILEDEIIIHMTKDARGDDDPNMLLRGAGELEWGGRR</sequence>
<comment type="caution">
    <text evidence="2">The sequence shown here is derived from an EMBL/GenBank/DDBJ whole genome shotgun (WGS) entry which is preliminary data.</text>
</comment>